<dbReference type="EMBL" id="MUMY01000019">
    <property type="protein sequence ID" value="ONM46936.1"/>
    <property type="molecule type" value="Genomic_DNA"/>
</dbReference>
<feature type="domain" description="SIS" evidence="5">
    <location>
        <begin position="138"/>
        <end position="280"/>
    </location>
</feature>
<dbReference type="GO" id="GO:0097367">
    <property type="term" value="F:carbohydrate derivative binding"/>
    <property type="evidence" value="ECO:0007669"/>
    <property type="project" value="InterPro"/>
</dbReference>
<dbReference type="PROSITE" id="PS51071">
    <property type="entry name" value="HTH_RPIR"/>
    <property type="match status" value="1"/>
</dbReference>
<organism evidence="6 7">
    <name type="scientific">Nocardia donostiensis</name>
    <dbReference type="NCBI Taxonomy" id="1538463"/>
    <lineage>
        <taxon>Bacteria</taxon>
        <taxon>Bacillati</taxon>
        <taxon>Actinomycetota</taxon>
        <taxon>Actinomycetes</taxon>
        <taxon>Mycobacteriales</taxon>
        <taxon>Nocardiaceae</taxon>
        <taxon>Nocardia</taxon>
    </lineage>
</organism>
<evidence type="ECO:0000256" key="3">
    <source>
        <dbReference type="ARBA" id="ARBA00023163"/>
    </source>
</evidence>
<dbReference type="SUPFAM" id="SSF46689">
    <property type="entry name" value="Homeodomain-like"/>
    <property type="match status" value="1"/>
</dbReference>
<dbReference type="InterPro" id="IPR046348">
    <property type="entry name" value="SIS_dom_sf"/>
</dbReference>
<protein>
    <recommendedName>
        <fullName evidence="8">MurR/RpiR family transcriptional regulator</fullName>
    </recommendedName>
</protein>
<evidence type="ECO:0000256" key="2">
    <source>
        <dbReference type="ARBA" id="ARBA00023125"/>
    </source>
</evidence>
<dbReference type="AlphaFoldDB" id="A0A1V2TBQ0"/>
<keyword evidence="3" id="KW-0804">Transcription</keyword>
<dbReference type="InterPro" id="IPR000281">
    <property type="entry name" value="HTH_RpiR"/>
</dbReference>
<keyword evidence="7" id="KW-1185">Reference proteome</keyword>
<dbReference type="Gene3D" id="3.40.50.10490">
    <property type="entry name" value="Glucose-6-phosphate isomerase like protein, domain 1"/>
    <property type="match status" value="1"/>
</dbReference>
<evidence type="ECO:0000259" key="5">
    <source>
        <dbReference type="PROSITE" id="PS51464"/>
    </source>
</evidence>
<evidence type="ECO:0000313" key="7">
    <source>
        <dbReference type="Proteomes" id="UP000188836"/>
    </source>
</evidence>
<dbReference type="InterPro" id="IPR001347">
    <property type="entry name" value="SIS_dom"/>
</dbReference>
<evidence type="ECO:0000313" key="6">
    <source>
        <dbReference type="EMBL" id="ONM46936.1"/>
    </source>
</evidence>
<evidence type="ECO:0000256" key="1">
    <source>
        <dbReference type="ARBA" id="ARBA00023015"/>
    </source>
</evidence>
<dbReference type="InterPro" id="IPR009057">
    <property type="entry name" value="Homeodomain-like_sf"/>
</dbReference>
<dbReference type="GO" id="GO:0003677">
    <property type="term" value="F:DNA binding"/>
    <property type="evidence" value="ECO:0007669"/>
    <property type="project" value="UniProtKB-KW"/>
</dbReference>
<sequence length="300" mass="32844">MAGMNAETAGPRSYAELLVELRARHGTLSPSHRKLADRVMADPETVAFMTVSELAAAAEVNEATVVRFATVLGLKGYPGLTRLCREWLQEQAQLLRRFDTLEQLTDADGGLLPRALAYDQANLARTFANVDQEAWRCAVRDLADAPKVHIMGLRKCHAPAYLLSYLLGLLREDVALVTAAAGALTDDLRAVRPGDTFVAMSIHRYMADTVRATHWARSAGAHVVVLTDNPASPLVEPADDVFYVESSAASVLRSMTAFTALVQALAADVARRLGRNAREALLQEENLLRDFRVYASEVWD</sequence>
<dbReference type="Gene3D" id="1.10.10.10">
    <property type="entry name" value="Winged helix-like DNA-binding domain superfamily/Winged helix DNA-binding domain"/>
    <property type="match status" value="1"/>
</dbReference>
<dbReference type="Pfam" id="PF01418">
    <property type="entry name" value="HTH_6"/>
    <property type="match status" value="1"/>
</dbReference>
<evidence type="ECO:0008006" key="8">
    <source>
        <dbReference type="Google" id="ProtNLM"/>
    </source>
</evidence>
<dbReference type="InterPro" id="IPR036388">
    <property type="entry name" value="WH-like_DNA-bd_sf"/>
</dbReference>
<accession>A0A1V2TBQ0</accession>
<dbReference type="GO" id="GO:1901135">
    <property type="term" value="P:carbohydrate derivative metabolic process"/>
    <property type="evidence" value="ECO:0007669"/>
    <property type="project" value="InterPro"/>
</dbReference>
<dbReference type="PANTHER" id="PTHR30514">
    <property type="entry name" value="GLUCOKINASE"/>
    <property type="match status" value="1"/>
</dbReference>
<dbReference type="InterPro" id="IPR035472">
    <property type="entry name" value="RpiR-like_SIS"/>
</dbReference>
<evidence type="ECO:0000259" key="4">
    <source>
        <dbReference type="PROSITE" id="PS51071"/>
    </source>
</evidence>
<keyword evidence="2" id="KW-0238">DNA-binding</keyword>
<keyword evidence="1" id="KW-0805">Transcription regulation</keyword>
<dbReference type="SUPFAM" id="SSF53697">
    <property type="entry name" value="SIS domain"/>
    <property type="match status" value="1"/>
</dbReference>
<dbReference type="Proteomes" id="UP000188836">
    <property type="component" value="Unassembled WGS sequence"/>
</dbReference>
<dbReference type="GO" id="GO:0003700">
    <property type="term" value="F:DNA-binding transcription factor activity"/>
    <property type="evidence" value="ECO:0007669"/>
    <property type="project" value="InterPro"/>
</dbReference>
<gene>
    <name evidence="6" type="ORF">B0T46_20925</name>
</gene>
<feature type="domain" description="HTH rpiR-type" evidence="4">
    <location>
        <begin position="15"/>
        <end position="91"/>
    </location>
</feature>
<comment type="caution">
    <text evidence="6">The sequence shown here is derived from an EMBL/GenBank/DDBJ whole genome shotgun (WGS) entry which is preliminary data.</text>
</comment>
<dbReference type="Pfam" id="PF01380">
    <property type="entry name" value="SIS"/>
    <property type="match status" value="1"/>
</dbReference>
<reference evidence="6 7" key="1">
    <citation type="journal article" date="2016" name="Antonie Van Leeuwenhoek">
        <title>Nocardia donostiensis sp. nov., isolated from human respiratory specimens.</title>
        <authorList>
            <person name="Ercibengoa M."/>
            <person name="Bell M."/>
            <person name="Marimon J.M."/>
            <person name="Humrighouse B."/>
            <person name="Klenk H.P."/>
            <person name="Potter G."/>
            <person name="Perez-Trallero E."/>
        </authorList>
    </citation>
    <scope>NUCLEOTIDE SEQUENCE [LARGE SCALE GENOMIC DNA]</scope>
    <source>
        <strain evidence="6 7">X1655</strain>
    </source>
</reference>
<proteinExistence type="predicted"/>
<dbReference type="CDD" id="cd05013">
    <property type="entry name" value="SIS_RpiR"/>
    <property type="match status" value="1"/>
</dbReference>
<dbReference type="InterPro" id="IPR047640">
    <property type="entry name" value="RpiR-like"/>
</dbReference>
<dbReference type="PANTHER" id="PTHR30514:SF18">
    <property type="entry name" value="RPIR-FAMILY TRANSCRIPTIONAL REGULATOR"/>
    <property type="match status" value="1"/>
</dbReference>
<name>A0A1V2TBQ0_9NOCA</name>
<dbReference type="PROSITE" id="PS51464">
    <property type="entry name" value="SIS"/>
    <property type="match status" value="1"/>
</dbReference>
<dbReference type="STRING" id="1538463.B0T36_20970"/>